<dbReference type="Proteomes" id="UP001485043">
    <property type="component" value="Unassembled WGS sequence"/>
</dbReference>
<comment type="caution">
    <text evidence="1">The sequence shown here is derived from an EMBL/GenBank/DDBJ whole genome shotgun (WGS) entry which is preliminary data.</text>
</comment>
<gene>
    <name evidence="1" type="ORF">WJX84_009874</name>
</gene>
<name>A0AAW1T327_9CHLO</name>
<accession>A0AAW1T327</accession>
<organism evidence="1 2">
    <name type="scientific">Apatococcus fuscideae</name>
    <dbReference type="NCBI Taxonomy" id="2026836"/>
    <lineage>
        <taxon>Eukaryota</taxon>
        <taxon>Viridiplantae</taxon>
        <taxon>Chlorophyta</taxon>
        <taxon>core chlorophytes</taxon>
        <taxon>Trebouxiophyceae</taxon>
        <taxon>Chlorellales</taxon>
        <taxon>Chlorellaceae</taxon>
        <taxon>Apatococcus</taxon>
    </lineage>
</organism>
<dbReference type="EMBL" id="JALJOV010000522">
    <property type="protein sequence ID" value="KAK9863057.1"/>
    <property type="molecule type" value="Genomic_DNA"/>
</dbReference>
<protein>
    <submittedName>
        <fullName evidence="1">Uncharacterized protein</fullName>
    </submittedName>
</protein>
<proteinExistence type="predicted"/>
<evidence type="ECO:0000313" key="2">
    <source>
        <dbReference type="Proteomes" id="UP001485043"/>
    </source>
</evidence>
<dbReference type="AlphaFoldDB" id="A0AAW1T327"/>
<keyword evidence="2" id="KW-1185">Reference proteome</keyword>
<sequence>MVAPARYMVVENAERSLNDRARNLDGSITFSVIDTVTGCHVRFSKPPLIEIIATRDTECTWVGQHLVIREEILSRSNEGNLVSITVLEPSSASCVAGPCYFPAGTRQGILAAAARGLTAARLSRSETILLVRTGTQSVAIMELASLEMLAVISAPPASKLASSACDEVLNIHQALYMNWTCKDWIVVVWRHPGAKKGTSWNGAVRGHVACCLQPRVS</sequence>
<reference evidence="1 2" key="1">
    <citation type="journal article" date="2024" name="Nat. Commun.">
        <title>Phylogenomics reveals the evolutionary origins of lichenization in chlorophyte algae.</title>
        <authorList>
            <person name="Puginier C."/>
            <person name="Libourel C."/>
            <person name="Otte J."/>
            <person name="Skaloud P."/>
            <person name="Haon M."/>
            <person name="Grisel S."/>
            <person name="Petersen M."/>
            <person name="Berrin J.G."/>
            <person name="Delaux P.M."/>
            <person name="Dal Grande F."/>
            <person name="Keller J."/>
        </authorList>
    </citation>
    <scope>NUCLEOTIDE SEQUENCE [LARGE SCALE GENOMIC DNA]</scope>
    <source>
        <strain evidence="1 2">SAG 2523</strain>
    </source>
</reference>
<evidence type="ECO:0000313" key="1">
    <source>
        <dbReference type="EMBL" id="KAK9863057.1"/>
    </source>
</evidence>